<dbReference type="EMBL" id="DVOO01000011">
    <property type="protein sequence ID" value="HIV24909.1"/>
    <property type="molecule type" value="Genomic_DNA"/>
</dbReference>
<dbReference type="Proteomes" id="UP000824169">
    <property type="component" value="Unassembled WGS sequence"/>
</dbReference>
<protein>
    <submittedName>
        <fullName evidence="2">Uncharacterized protein</fullName>
    </submittedName>
</protein>
<accession>A0A9D1T9L6</accession>
<reference evidence="2" key="2">
    <citation type="journal article" date="2021" name="PeerJ">
        <title>Extensive microbial diversity within the chicken gut microbiome revealed by metagenomics and culture.</title>
        <authorList>
            <person name="Gilroy R."/>
            <person name="Ravi A."/>
            <person name="Getino M."/>
            <person name="Pursley I."/>
            <person name="Horton D.L."/>
            <person name="Alikhan N.F."/>
            <person name="Baker D."/>
            <person name="Gharbi K."/>
            <person name="Hall N."/>
            <person name="Watson M."/>
            <person name="Adriaenssens E.M."/>
            <person name="Foster-Nyarko E."/>
            <person name="Jarju S."/>
            <person name="Secka A."/>
            <person name="Antonio M."/>
            <person name="Oren A."/>
            <person name="Chaudhuri R.R."/>
            <person name="La Ragione R."/>
            <person name="Hildebrand F."/>
            <person name="Pallen M.J."/>
        </authorList>
    </citation>
    <scope>NUCLEOTIDE SEQUENCE</scope>
    <source>
        <strain evidence="2">CHK188-20938</strain>
    </source>
</reference>
<keyword evidence="1" id="KW-0812">Transmembrane</keyword>
<feature type="transmembrane region" description="Helical" evidence="1">
    <location>
        <begin position="174"/>
        <end position="197"/>
    </location>
</feature>
<feature type="transmembrane region" description="Helical" evidence="1">
    <location>
        <begin position="48"/>
        <end position="73"/>
    </location>
</feature>
<proteinExistence type="predicted"/>
<evidence type="ECO:0000256" key="1">
    <source>
        <dbReference type="SAM" id="Phobius"/>
    </source>
</evidence>
<feature type="transmembrane region" description="Helical" evidence="1">
    <location>
        <begin position="136"/>
        <end position="154"/>
    </location>
</feature>
<organism evidence="2 3">
    <name type="scientific">Candidatus Scatomonas pullistercoris</name>
    <dbReference type="NCBI Taxonomy" id="2840920"/>
    <lineage>
        <taxon>Bacteria</taxon>
        <taxon>Bacillati</taxon>
        <taxon>Bacillota</taxon>
        <taxon>Clostridia</taxon>
        <taxon>Lachnospirales</taxon>
        <taxon>Lachnospiraceae</taxon>
        <taxon>Lachnospiraceae incertae sedis</taxon>
        <taxon>Candidatus Scatomonas</taxon>
    </lineage>
</organism>
<gene>
    <name evidence="2" type="ORF">IAB71_03840</name>
</gene>
<feature type="transmembrane region" description="Helical" evidence="1">
    <location>
        <begin position="12"/>
        <end position="36"/>
    </location>
</feature>
<name>A0A9D1T9L6_9FIRM</name>
<keyword evidence="1" id="KW-0472">Membrane</keyword>
<sequence>MGRILTGITLNVLLLEIGWLGALLHFVGAMLIVLGFRRLYSENRWFRLGLVLGMIRLALISANIVLNTTVLYLENVRQLLQWGSTAAMLLLLFCFWRGMEKEQCRAGLPPGCASAALLSIWYGGMVLLALSQGTGSFPALLMFLFYVLILFRLYRQGRNLQQAGGLLPALPAKIPDWLLSVLAGVILLSGCGAGYLLGGSCRMDWKEVRAGEHEEIEGTEEELLRLGFPEEILGDISAADIEACKGAESLQVSSTDCPAGWNGRSRNLRFTAIAVKLSGEKEQRRIFHHFRWLETPGFYGTEAIQIWTAGGSALENNSRQISGRLLYDAEGITYEASYRSLGGEICGSDDSIWKLGTQTNIWAGFSLPETGENQRGYIAYTTENKAAEDMPMESWIDYTYQRSWKQYPAVTALEYSLPGEKTADPVFRMVQDSITVR</sequence>
<evidence type="ECO:0000313" key="3">
    <source>
        <dbReference type="Proteomes" id="UP000824169"/>
    </source>
</evidence>
<feature type="transmembrane region" description="Helical" evidence="1">
    <location>
        <begin position="108"/>
        <end position="130"/>
    </location>
</feature>
<reference evidence="2" key="1">
    <citation type="submission" date="2020-10" db="EMBL/GenBank/DDBJ databases">
        <authorList>
            <person name="Gilroy R."/>
        </authorList>
    </citation>
    <scope>NUCLEOTIDE SEQUENCE</scope>
    <source>
        <strain evidence="2">CHK188-20938</strain>
    </source>
</reference>
<comment type="caution">
    <text evidence="2">The sequence shown here is derived from an EMBL/GenBank/DDBJ whole genome shotgun (WGS) entry which is preliminary data.</text>
</comment>
<keyword evidence="1" id="KW-1133">Transmembrane helix</keyword>
<evidence type="ECO:0000313" key="2">
    <source>
        <dbReference type="EMBL" id="HIV24909.1"/>
    </source>
</evidence>
<dbReference type="AlphaFoldDB" id="A0A9D1T9L6"/>
<feature type="transmembrane region" description="Helical" evidence="1">
    <location>
        <begin position="79"/>
        <end position="96"/>
    </location>
</feature>